<reference evidence="2" key="1">
    <citation type="submission" date="2023-01" db="EMBL/GenBank/DDBJ databases">
        <title>The diversity of Class Acidimicrobiia in South China Sea sediment environments and the proposal of Iamia marina sp. nov., a novel species of the genus Iamia.</title>
        <authorList>
            <person name="He Y."/>
            <person name="Tian X."/>
        </authorList>
    </citation>
    <scope>NUCLEOTIDE SEQUENCE</scope>
    <source>
        <strain evidence="2">DSM 19957</strain>
    </source>
</reference>
<keyword evidence="1" id="KW-0472">Membrane</keyword>
<proteinExistence type="predicted"/>
<keyword evidence="1" id="KW-1133">Transmembrane helix</keyword>
<organism evidence="2 3">
    <name type="scientific">Iamia majanohamensis</name>
    <dbReference type="NCBI Taxonomy" id="467976"/>
    <lineage>
        <taxon>Bacteria</taxon>
        <taxon>Bacillati</taxon>
        <taxon>Actinomycetota</taxon>
        <taxon>Acidimicrobiia</taxon>
        <taxon>Acidimicrobiales</taxon>
        <taxon>Iamiaceae</taxon>
        <taxon>Iamia</taxon>
    </lineage>
</organism>
<name>A0AAE9Y802_9ACTN</name>
<evidence type="ECO:0000313" key="3">
    <source>
        <dbReference type="Proteomes" id="UP001216390"/>
    </source>
</evidence>
<feature type="transmembrane region" description="Helical" evidence="1">
    <location>
        <begin position="90"/>
        <end position="110"/>
    </location>
</feature>
<feature type="transmembrane region" description="Helical" evidence="1">
    <location>
        <begin position="12"/>
        <end position="34"/>
    </location>
</feature>
<accession>A0AAE9Y802</accession>
<evidence type="ECO:0000256" key="1">
    <source>
        <dbReference type="SAM" id="Phobius"/>
    </source>
</evidence>
<dbReference type="InterPro" id="IPR005265">
    <property type="entry name" value="HemJ-like"/>
</dbReference>
<sequence length="152" mass="16385">MLADIGSFPYNVMLLLHLLAVLVAFAPAFVWPVLRVTMRKQGGDALPGEVGRQIAPTGLLVHGPALVAAGIFGILTLLLSGDVYQFSDTWVSIAFVLWFLMLGVLFLGIIPADRKAAEPSETPGADARASMFNGMLHLLIVLMLIVMIWKPS</sequence>
<dbReference type="AlphaFoldDB" id="A0AAE9Y802"/>
<gene>
    <name evidence="2" type="ORF">PO878_07025</name>
</gene>
<protein>
    <submittedName>
        <fullName evidence="2">CopD family protein</fullName>
    </submittedName>
</protein>
<dbReference type="RefSeq" id="WP_272737996.1">
    <property type="nucleotide sequence ID" value="NZ_CP116942.1"/>
</dbReference>
<dbReference type="EMBL" id="CP116942">
    <property type="protein sequence ID" value="WCO68479.1"/>
    <property type="molecule type" value="Genomic_DNA"/>
</dbReference>
<keyword evidence="1" id="KW-0812">Transmembrane</keyword>
<dbReference type="KEGG" id="ima:PO878_07025"/>
<feature type="transmembrane region" description="Helical" evidence="1">
    <location>
        <begin position="54"/>
        <end position="78"/>
    </location>
</feature>
<dbReference type="Pfam" id="PF03653">
    <property type="entry name" value="UPF0093"/>
    <property type="match status" value="1"/>
</dbReference>
<evidence type="ECO:0000313" key="2">
    <source>
        <dbReference type="EMBL" id="WCO68479.1"/>
    </source>
</evidence>
<feature type="transmembrane region" description="Helical" evidence="1">
    <location>
        <begin position="131"/>
        <end position="149"/>
    </location>
</feature>
<keyword evidence="3" id="KW-1185">Reference proteome</keyword>
<dbReference type="Proteomes" id="UP001216390">
    <property type="component" value="Chromosome"/>
</dbReference>